<comment type="caution">
    <text evidence="4">The sequence shown here is derived from an EMBL/GenBank/DDBJ whole genome shotgun (WGS) entry which is preliminary data.</text>
</comment>
<dbReference type="InterPro" id="IPR026588">
    <property type="entry name" value="Choice_anch_A"/>
</dbReference>
<evidence type="ECO:0000256" key="2">
    <source>
        <dbReference type="SAM" id="SignalP"/>
    </source>
</evidence>
<name>A0A8J3NP23_9ACTN</name>
<keyword evidence="5" id="KW-1185">Reference proteome</keyword>
<sequence length="401" mass="39994">MHRGRYATAAALSATAVLAAALLGPTDPASGRVASLANPVAGALGFNVFVAEDASLVANSFEGPLAVGEDLTLAGDVFTVAATTAGTFRVGTDALPSALVVGGEIDFADSSGSGVLTVPTEGYAKIGDLGDATVHDTDGTGAPANTRIVAQGAAYGSAPRAELSVRQPAASVGPAAPIDFATAFTQFRATSDALSGCGGNVVLTDATGLPLPLYLPPGTHAYLSLAPGVTNVLNLDPGRLANITTLTFQRIPTLPQADAPLLINVVLPAAGTAYSWTVPQLDGVGTAQAPYILWNFPNAVAVAQDPGSHTMVGTFLGPRANFIDFSPAANVGQIVSRQLVYGVNQAGDQDAGEVHHAPFAADLSCAGGPGTPGPSASPSGTPQPSGSPSSSPYGAPRPPRP</sequence>
<feature type="compositionally biased region" description="Low complexity" evidence="1">
    <location>
        <begin position="373"/>
        <end position="394"/>
    </location>
</feature>
<organism evidence="4 5">
    <name type="scientific">Catellatospora bangladeshensis</name>
    <dbReference type="NCBI Taxonomy" id="310355"/>
    <lineage>
        <taxon>Bacteria</taxon>
        <taxon>Bacillati</taxon>
        <taxon>Actinomycetota</taxon>
        <taxon>Actinomycetes</taxon>
        <taxon>Micromonosporales</taxon>
        <taxon>Micromonosporaceae</taxon>
        <taxon>Catellatospora</taxon>
    </lineage>
</organism>
<feature type="region of interest" description="Disordered" evidence="1">
    <location>
        <begin position="358"/>
        <end position="401"/>
    </location>
</feature>
<dbReference type="NCBIfam" id="TIGR04215">
    <property type="entry name" value="choice_anch_A"/>
    <property type="match status" value="1"/>
</dbReference>
<feature type="signal peptide" evidence="2">
    <location>
        <begin position="1"/>
        <end position="19"/>
    </location>
</feature>
<reference evidence="4 5" key="1">
    <citation type="submission" date="2021-01" db="EMBL/GenBank/DDBJ databases">
        <title>Whole genome shotgun sequence of Catellatospora bangladeshensis NBRC 107357.</title>
        <authorList>
            <person name="Komaki H."/>
            <person name="Tamura T."/>
        </authorList>
    </citation>
    <scope>NUCLEOTIDE SEQUENCE [LARGE SCALE GENOMIC DNA]</scope>
    <source>
        <strain evidence="4 5">NBRC 107357</strain>
    </source>
</reference>
<evidence type="ECO:0000259" key="3">
    <source>
        <dbReference type="Pfam" id="PF20597"/>
    </source>
</evidence>
<evidence type="ECO:0000313" key="4">
    <source>
        <dbReference type="EMBL" id="GIF85415.1"/>
    </source>
</evidence>
<feature type="chain" id="PRO_5038482991" description="Choice-of-anchor A domain-containing protein" evidence="2">
    <location>
        <begin position="20"/>
        <end position="401"/>
    </location>
</feature>
<dbReference type="Proteomes" id="UP000601223">
    <property type="component" value="Unassembled WGS sequence"/>
</dbReference>
<dbReference type="EMBL" id="BONF01000047">
    <property type="protein sequence ID" value="GIF85415.1"/>
    <property type="molecule type" value="Genomic_DNA"/>
</dbReference>
<proteinExistence type="predicted"/>
<gene>
    <name evidence="4" type="ORF">Cba03nite_67640</name>
</gene>
<accession>A0A8J3NP23</accession>
<evidence type="ECO:0000256" key="1">
    <source>
        <dbReference type="SAM" id="MobiDB-lite"/>
    </source>
</evidence>
<protein>
    <recommendedName>
        <fullName evidence="3">Choice-of-anchor A domain-containing protein</fullName>
    </recommendedName>
</protein>
<dbReference type="AlphaFoldDB" id="A0A8J3NP23"/>
<keyword evidence="2" id="KW-0732">Signal</keyword>
<feature type="domain" description="Choice-of-anchor A" evidence="3">
    <location>
        <begin position="40"/>
        <end position="340"/>
    </location>
</feature>
<dbReference type="Pfam" id="PF20597">
    <property type="entry name" value="pAdhesive_15"/>
    <property type="match status" value="1"/>
</dbReference>
<evidence type="ECO:0000313" key="5">
    <source>
        <dbReference type="Proteomes" id="UP000601223"/>
    </source>
</evidence>